<dbReference type="GO" id="GO:0005886">
    <property type="term" value="C:plasma membrane"/>
    <property type="evidence" value="ECO:0007669"/>
    <property type="project" value="TreeGrafter"/>
</dbReference>
<evidence type="ECO:0000256" key="3">
    <source>
        <dbReference type="ARBA" id="ARBA00022989"/>
    </source>
</evidence>
<keyword evidence="2 5" id="KW-0812">Transmembrane</keyword>
<dbReference type="RefSeq" id="WP_012227734.1">
    <property type="nucleotide sequence ID" value="NZ_HG422565.1"/>
</dbReference>
<proteinExistence type="predicted"/>
<evidence type="ECO:0000256" key="1">
    <source>
        <dbReference type="ARBA" id="ARBA00004141"/>
    </source>
</evidence>
<dbReference type="eggNOG" id="COG0619">
    <property type="taxonomic scope" value="Bacteria"/>
</dbReference>
<dbReference type="Proteomes" id="UP000018291">
    <property type="component" value="Unassembled WGS sequence"/>
</dbReference>
<dbReference type="PANTHER" id="PTHR33514">
    <property type="entry name" value="PROTEIN ABCI12, CHLOROPLASTIC"/>
    <property type="match status" value="1"/>
</dbReference>
<organism evidence="6 7">
    <name type="scientific">Candidatus Neomicrothrix parvicella RN1</name>
    <dbReference type="NCBI Taxonomy" id="1229780"/>
    <lineage>
        <taxon>Bacteria</taxon>
        <taxon>Bacillati</taxon>
        <taxon>Actinomycetota</taxon>
        <taxon>Acidimicrobiia</taxon>
        <taxon>Acidimicrobiales</taxon>
        <taxon>Microthrixaceae</taxon>
        <taxon>Candidatus Neomicrothrix</taxon>
    </lineage>
</organism>
<dbReference type="HOGENOM" id="CLU_033425_0_0_11"/>
<evidence type="ECO:0000256" key="5">
    <source>
        <dbReference type="SAM" id="Phobius"/>
    </source>
</evidence>
<evidence type="ECO:0000313" key="6">
    <source>
        <dbReference type="EMBL" id="CCM64129.1"/>
    </source>
</evidence>
<feature type="transmembrane region" description="Helical" evidence="5">
    <location>
        <begin position="112"/>
        <end position="132"/>
    </location>
</feature>
<feature type="transmembrane region" description="Helical" evidence="5">
    <location>
        <begin position="305"/>
        <end position="327"/>
    </location>
</feature>
<feature type="transmembrane region" description="Helical" evidence="5">
    <location>
        <begin position="246"/>
        <end position="266"/>
    </location>
</feature>
<dbReference type="STRING" id="1229780.BN381_330114"/>
<accession>R4YZP4</accession>
<gene>
    <name evidence="6" type="ORF">BN381_330114</name>
</gene>
<feature type="transmembrane region" description="Helical" evidence="5">
    <location>
        <begin position="73"/>
        <end position="92"/>
    </location>
</feature>
<dbReference type="OrthoDB" id="5187293at2"/>
<name>R4YZP4_9ACTN</name>
<comment type="subcellular location">
    <subcellularLocation>
        <location evidence="1">Membrane</location>
        <topology evidence="1">Multi-pass membrane protein</topology>
    </subcellularLocation>
</comment>
<dbReference type="Pfam" id="PF02361">
    <property type="entry name" value="CbiQ"/>
    <property type="match status" value="1"/>
</dbReference>
<evidence type="ECO:0000256" key="4">
    <source>
        <dbReference type="ARBA" id="ARBA00023136"/>
    </source>
</evidence>
<dbReference type="InterPro" id="IPR003339">
    <property type="entry name" value="ABC/ECF_trnsptr_transmembrane"/>
</dbReference>
<dbReference type="EMBL" id="CANL01000027">
    <property type="protein sequence ID" value="CCM64129.1"/>
    <property type="molecule type" value="Genomic_DNA"/>
</dbReference>
<dbReference type="PANTHER" id="PTHR33514:SF15">
    <property type="entry name" value="COBALT TRANSPORT PROTEIN"/>
    <property type="match status" value="1"/>
</dbReference>
<evidence type="ECO:0000256" key="2">
    <source>
        <dbReference type="ARBA" id="ARBA00022692"/>
    </source>
</evidence>
<keyword evidence="4 5" id="KW-0472">Membrane</keyword>
<feature type="transmembrane region" description="Helical" evidence="5">
    <location>
        <begin position="26"/>
        <end position="52"/>
    </location>
</feature>
<sequence>MKHSALGVKDPAQVLDPGDAGHPGAWWIWSLLLAGASLRTTNVIVLALVIAVATQVVVARADPDSPWSRIQRYVLSFAVIMGVLRLGLVAAFAPRTPGTVLLTLPTLDLPTWMAGVSVGGPVTTGAMFTGVVESLRLIALLAAFTVPASLVSPHRTVRALPDGVAELGVITTVALTVTPAAAEHVRRLAETRRLRGRPHRGIRGMRGSITAVLEGSFDHSLTLAASMEARGYGGRRPGEDPGARRTATWLLTAAVVVASLGAFMMLNAGGSRVVGAAAMAAGAILITFALRGASKRSVRTRYRPLAWTGSDWVLVAGGLAALGGSIAQARLNAVVLAPGTNPPEAPPLAIIAIAGLAVAYCCAAFSGGGPTPTSPPVPLPNAGADR</sequence>
<reference evidence="6 7" key="1">
    <citation type="journal article" date="2013" name="ISME J.">
        <title>Metabolic model for the filamentous 'Candidatus Microthrix parvicella' based on genomic and metagenomic analyses.</title>
        <authorList>
            <person name="Jon McIlroy S."/>
            <person name="Kristiansen R."/>
            <person name="Albertsen M."/>
            <person name="Michael Karst S."/>
            <person name="Rossetti S."/>
            <person name="Lund Nielsen J."/>
            <person name="Tandoi V."/>
            <person name="James Seviour R."/>
            <person name="Nielsen P.H."/>
        </authorList>
    </citation>
    <scope>NUCLEOTIDE SEQUENCE [LARGE SCALE GENOMIC DNA]</scope>
    <source>
        <strain evidence="6 7">RN1</strain>
    </source>
</reference>
<feature type="transmembrane region" description="Helical" evidence="5">
    <location>
        <begin position="272"/>
        <end position="293"/>
    </location>
</feature>
<keyword evidence="7" id="KW-1185">Reference proteome</keyword>
<dbReference type="CDD" id="cd16914">
    <property type="entry name" value="EcfT"/>
    <property type="match status" value="1"/>
</dbReference>
<evidence type="ECO:0000313" key="7">
    <source>
        <dbReference type="Proteomes" id="UP000018291"/>
    </source>
</evidence>
<feature type="transmembrane region" description="Helical" evidence="5">
    <location>
        <begin position="347"/>
        <end position="365"/>
    </location>
</feature>
<comment type="caution">
    <text evidence="6">The sequence shown here is derived from an EMBL/GenBank/DDBJ whole genome shotgun (WGS) entry which is preliminary data.</text>
</comment>
<keyword evidence="3 5" id="KW-1133">Transmembrane helix</keyword>
<dbReference type="AlphaFoldDB" id="R4YZP4"/>
<protein>
    <submittedName>
        <fullName evidence="6">Putative Cobalt transport protein</fullName>
    </submittedName>
</protein>